<feature type="transmembrane region" description="Helical" evidence="1">
    <location>
        <begin position="70"/>
        <end position="92"/>
    </location>
</feature>
<dbReference type="Proteomes" id="UP000502996">
    <property type="component" value="Chromosome"/>
</dbReference>
<proteinExistence type="predicted"/>
<organism evidence="2 3">
    <name type="scientific">Nocardioides anomalus</name>
    <dbReference type="NCBI Taxonomy" id="2712223"/>
    <lineage>
        <taxon>Bacteria</taxon>
        <taxon>Bacillati</taxon>
        <taxon>Actinomycetota</taxon>
        <taxon>Actinomycetes</taxon>
        <taxon>Propionibacteriales</taxon>
        <taxon>Nocardioidaceae</taxon>
        <taxon>Nocardioides</taxon>
    </lineage>
</organism>
<feature type="transmembrane region" description="Helical" evidence="1">
    <location>
        <begin position="41"/>
        <end position="58"/>
    </location>
</feature>
<feature type="transmembrane region" description="Helical" evidence="1">
    <location>
        <begin position="104"/>
        <end position="122"/>
    </location>
</feature>
<evidence type="ECO:0000256" key="1">
    <source>
        <dbReference type="SAM" id="Phobius"/>
    </source>
</evidence>
<keyword evidence="3" id="KW-1185">Reference proteome</keyword>
<protein>
    <recommendedName>
        <fullName evidence="4">DUF2238 domain-containing protein</fullName>
    </recommendedName>
</protein>
<evidence type="ECO:0008006" key="4">
    <source>
        <dbReference type="Google" id="ProtNLM"/>
    </source>
</evidence>
<evidence type="ECO:0000313" key="2">
    <source>
        <dbReference type="EMBL" id="QIG42823.1"/>
    </source>
</evidence>
<feature type="transmembrane region" description="Helical" evidence="1">
    <location>
        <begin position="129"/>
        <end position="146"/>
    </location>
</feature>
<keyword evidence="1" id="KW-1133">Transmembrane helix</keyword>
<evidence type="ECO:0000313" key="3">
    <source>
        <dbReference type="Proteomes" id="UP000502996"/>
    </source>
</evidence>
<feature type="transmembrane region" description="Helical" evidence="1">
    <location>
        <begin position="7"/>
        <end position="29"/>
    </location>
</feature>
<dbReference type="RefSeq" id="WP_165231103.1">
    <property type="nucleotide sequence ID" value="NZ_CP049257.1"/>
</dbReference>
<reference evidence="2 3" key="1">
    <citation type="submission" date="2020-02" db="EMBL/GenBank/DDBJ databases">
        <title>Full genome sequence of Nocardioides sp. R-3366.</title>
        <authorList>
            <person name="Im W.-T."/>
        </authorList>
    </citation>
    <scope>NUCLEOTIDE SEQUENCE [LARGE SCALE GENOMIC DNA]</scope>
    <source>
        <strain evidence="2 3">R-3366</strain>
    </source>
</reference>
<dbReference type="KEGG" id="nano:G5V58_08610"/>
<feature type="transmembrane region" description="Helical" evidence="1">
    <location>
        <begin position="173"/>
        <end position="190"/>
    </location>
</feature>
<gene>
    <name evidence="2" type="ORF">G5V58_08610</name>
</gene>
<keyword evidence="1" id="KW-0472">Membrane</keyword>
<sequence>MTRPGPAWFPATVLAVTVAELVAAVVVVGDQFDDKGWAVRLVAYPALMLVGPLAWWLARGRRGPGGAATRAPYAAFGLLMLPFLSDTTANWLDLFRRVGWWDDLSHFAHWFLLAAGLSLLLVDHVRPRWVLVPLVAGVGAVLALGWELGEYALFIRAGKEAGGAYRDTLGDETLGTTGALLAALIVASWSRRSFKG</sequence>
<accession>A0A6G6WCE6</accession>
<name>A0A6G6WCE6_9ACTN</name>
<keyword evidence="1" id="KW-0812">Transmembrane</keyword>
<dbReference type="Pfam" id="PF09997">
    <property type="entry name" value="DUF2238"/>
    <property type="match status" value="1"/>
</dbReference>
<dbReference type="EMBL" id="CP049257">
    <property type="protein sequence ID" value="QIG42823.1"/>
    <property type="molecule type" value="Genomic_DNA"/>
</dbReference>
<dbReference type="AlphaFoldDB" id="A0A6G6WCE6"/>
<dbReference type="InterPro" id="IPR014509">
    <property type="entry name" value="YjdF-like"/>
</dbReference>